<keyword evidence="1" id="KW-0812">Transmembrane</keyword>
<proteinExistence type="predicted"/>
<dbReference type="AlphaFoldDB" id="A0A420AIT2"/>
<sequence>MVPAIFKGLAGTIFIFAFLTAISYQNDLPVDGKLVIGFPWEFYSEGTGYNLERDEYASFENFEPLKLIGNFLIALAIYLVLHLSLRPLFGKNKR</sequence>
<comment type="caution">
    <text evidence="2">The sequence shown here is derived from an EMBL/GenBank/DDBJ whole genome shotgun (WGS) entry which is preliminary data.</text>
</comment>
<evidence type="ECO:0000256" key="1">
    <source>
        <dbReference type="SAM" id="Phobius"/>
    </source>
</evidence>
<keyword evidence="1" id="KW-1133">Transmembrane helix</keyword>
<keyword evidence="3" id="KW-1185">Reference proteome</keyword>
<reference evidence="2 3" key="1">
    <citation type="submission" date="2018-09" db="EMBL/GenBank/DDBJ databases">
        <title>Genomic Encyclopedia of Type Strains, Phase III (KMG-III): the genomes of soil and plant-associated and newly described type strains.</title>
        <authorList>
            <person name="Whitman W."/>
        </authorList>
    </citation>
    <scope>NUCLEOTIDE SEQUENCE [LARGE SCALE GENOMIC DNA]</scope>
    <source>
        <strain evidence="2 3">CECT 7938</strain>
    </source>
</reference>
<organism evidence="2 3">
    <name type="scientific">Sphingobacterium detergens</name>
    <dbReference type="NCBI Taxonomy" id="1145106"/>
    <lineage>
        <taxon>Bacteria</taxon>
        <taxon>Pseudomonadati</taxon>
        <taxon>Bacteroidota</taxon>
        <taxon>Sphingobacteriia</taxon>
        <taxon>Sphingobacteriales</taxon>
        <taxon>Sphingobacteriaceae</taxon>
        <taxon>Sphingobacterium</taxon>
    </lineage>
</organism>
<name>A0A420AIT2_SPHD1</name>
<dbReference type="Proteomes" id="UP000286246">
    <property type="component" value="Unassembled WGS sequence"/>
</dbReference>
<accession>A0A420AIT2</accession>
<keyword evidence="1" id="KW-0472">Membrane</keyword>
<evidence type="ECO:0000313" key="3">
    <source>
        <dbReference type="Proteomes" id="UP000286246"/>
    </source>
</evidence>
<protein>
    <submittedName>
        <fullName evidence="2">Uncharacterized protein</fullName>
    </submittedName>
</protein>
<evidence type="ECO:0000313" key="2">
    <source>
        <dbReference type="EMBL" id="RKE44333.1"/>
    </source>
</evidence>
<feature type="transmembrane region" description="Helical" evidence="1">
    <location>
        <begin position="67"/>
        <end position="85"/>
    </location>
</feature>
<dbReference type="EMBL" id="RAPY01000006">
    <property type="protein sequence ID" value="RKE44333.1"/>
    <property type="molecule type" value="Genomic_DNA"/>
</dbReference>
<gene>
    <name evidence="2" type="ORF">DFQ12_4802</name>
</gene>